<protein>
    <submittedName>
        <fullName evidence="3">Smp_201210</fullName>
    </submittedName>
</protein>
<sequence>MVRLPVLFTLICLIFMGIVQSRNHNDDDLLVEDLSALYEPMAVKRNIYNRISHRKFNKRVLKRGPETLWELD</sequence>
<keyword evidence="2" id="KW-1185">Reference proteome</keyword>
<evidence type="ECO:0000313" key="3">
    <source>
        <dbReference type="WBParaSite" id="Smp_201210.1"/>
    </source>
</evidence>
<dbReference type="KEGG" id="smm:Smp_201210"/>
<dbReference type="Proteomes" id="UP000008854">
    <property type="component" value="Unassembled WGS sequence"/>
</dbReference>
<organism evidence="2 3">
    <name type="scientific">Schistosoma mansoni</name>
    <name type="common">Blood fluke</name>
    <dbReference type="NCBI Taxonomy" id="6183"/>
    <lineage>
        <taxon>Eukaryota</taxon>
        <taxon>Metazoa</taxon>
        <taxon>Spiralia</taxon>
        <taxon>Lophotrochozoa</taxon>
        <taxon>Platyhelminthes</taxon>
        <taxon>Trematoda</taxon>
        <taxon>Digenea</taxon>
        <taxon>Strigeidida</taxon>
        <taxon>Schistosomatoidea</taxon>
        <taxon>Schistosomatidae</taxon>
        <taxon>Schistosoma</taxon>
    </lineage>
</organism>
<dbReference type="GeneID" id="29830469"/>
<dbReference type="CTD" id="29830469"/>
<proteinExistence type="predicted"/>
<evidence type="ECO:0000256" key="1">
    <source>
        <dbReference type="SAM" id="SignalP"/>
    </source>
</evidence>
<reference evidence="3" key="2">
    <citation type="submission" date="2018-12" db="UniProtKB">
        <authorList>
            <consortium name="WormBaseParasite"/>
        </authorList>
    </citation>
    <scope>IDENTIFICATION</scope>
    <source>
        <strain evidence="3">Puerto Rican</strain>
    </source>
</reference>
<dbReference type="WBParaSite" id="Smp_201210.1">
    <property type="protein sequence ID" value="Smp_201210.1"/>
    <property type="gene ID" value="Smp_201210"/>
</dbReference>
<name>G4LUQ7_SCHMA</name>
<evidence type="ECO:0000313" key="2">
    <source>
        <dbReference type="Proteomes" id="UP000008854"/>
    </source>
</evidence>
<dbReference type="RefSeq" id="XP_018645009.1">
    <property type="nucleotide sequence ID" value="XM_018791905.1"/>
</dbReference>
<feature type="signal peptide" evidence="1">
    <location>
        <begin position="1"/>
        <end position="21"/>
    </location>
</feature>
<dbReference type="AlphaFoldDB" id="G4LUQ7"/>
<keyword evidence="1" id="KW-0732">Signal</keyword>
<accession>G4LUQ7</accession>
<reference evidence="2" key="1">
    <citation type="journal article" date="2012" name="PLoS Negl. Trop. Dis.">
        <title>A systematically improved high quality genome and transcriptome of the human blood fluke Schistosoma mansoni.</title>
        <authorList>
            <person name="Protasio A.V."/>
            <person name="Tsai I.J."/>
            <person name="Babbage A."/>
            <person name="Nichol S."/>
            <person name="Hunt M."/>
            <person name="Aslett M.A."/>
            <person name="De Silva N."/>
            <person name="Velarde G.S."/>
            <person name="Anderson T.J."/>
            <person name="Clark R.C."/>
            <person name="Davidson C."/>
            <person name="Dillon G.P."/>
            <person name="Holroyd N.E."/>
            <person name="LoVerde P.T."/>
            <person name="Lloyd C."/>
            <person name="McQuillan J."/>
            <person name="Oliveira G."/>
            <person name="Otto T.D."/>
            <person name="Parker-Manuel S.J."/>
            <person name="Quail M.A."/>
            <person name="Wilson R.A."/>
            <person name="Zerlotini A."/>
            <person name="Dunne D.W."/>
            <person name="Berriman M."/>
        </authorList>
    </citation>
    <scope>NUCLEOTIDE SEQUENCE [LARGE SCALE GENOMIC DNA]</scope>
    <source>
        <strain evidence="2">Puerto Rican</strain>
    </source>
</reference>
<dbReference type="OrthoDB" id="6239163at2759"/>
<dbReference type="InParanoid" id="G4LUQ7"/>
<feature type="chain" id="PRO_5030171921" evidence="1">
    <location>
        <begin position="22"/>
        <end position="72"/>
    </location>
</feature>
<dbReference type="HOGENOM" id="CLU_2725375_0_0_1"/>